<evidence type="ECO:0000313" key="2">
    <source>
        <dbReference type="EMBL" id="KAK0623821.1"/>
    </source>
</evidence>
<keyword evidence="3" id="KW-1185">Reference proteome</keyword>
<gene>
    <name evidence="2" type="ORF">B0T14DRAFT_190115</name>
</gene>
<dbReference type="SUPFAM" id="SSF53474">
    <property type="entry name" value="alpha/beta-Hydrolases"/>
    <property type="match status" value="1"/>
</dbReference>
<dbReference type="Proteomes" id="UP001175000">
    <property type="component" value="Unassembled WGS sequence"/>
</dbReference>
<comment type="caution">
    <text evidence="2">The sequence shown here is derived from an EMBL/GenBank/DDBJ whole genome shotgun (WGS) entry which is preliminary data.</text>
</comment>
<dbReference type="InterPro" id="IPR029058">
    <property type="entry name" value="AB_hydrolase_fold"/>
</dbReference>
<protein>
    <submittedName>
        <fullName evidence="2">Alpha/Beta hydrolase protein</fullName>
    </submittedName>
</protein>
<dbReference type="AlphaFoldDB" id="A0AA39WYB5"/>
<reference evidence="2" key="1">
    <citation type="submission" date="2023-06" db="EMBL/GenBank/DDBJ databases">
        <title>Genome-scale phylogeny and comparative genomics of the fungal order Sordariales.</title>
        <authorList>
            <consortium name="Lawrence Berkeley National Laboratory"/>
            <person name="Hensen N."/>
            <person name="Bonometti L."/>
            <person name="Westerberg I."/>
            <person name="Brannstrom I.O."/>
            <person name="Guillou S."/>
            <person name="Cros-Aarteil S."/>
            <person name="Calhoun S."/>
            <person name="Haridas S."/>
            <person name="Kuo A."/>
            <person name="Mondo S."/>
            <person name="Pangilinan J."/>
            <person name="Riley R."/>
            <person name="Labutti K."/>
            <person name="Andreopoulos B."/>
            <person name="Lipzen A."/>
            <person name="Chen C."/>
            <person name="Yanf M."/>
            <person name="Daum C."/>
            <person name="Ng V."/>
            <person name="Clum A."/>
            <person name="Steindorff A."/>
            <person name="Ohm R."/>
            <person name="Martin F."/>
            <person name="Silar P."/>
            <person name="Natvig D."/>
            <person name="Lalanne C."/>
            <person name="Gautier V."/>
            <person name="Ament-Velasquez S.L."/>
            <person name="Kruys A."/>
            <person name="Hutchinson M.I."/>
            <person name="Powell A.J."/>
            <person name="Barry K."/>
            <person name="Miller A.N."/>
            <person name="Grigoriev I.V."/>
            <person name="Debuchy R."/>
            <person name="Gladieux P."/>
            <person name="Thoren M.H."/>
            <person name="Johannesson H."/>
        </authorList>
    </citation>
    <scope>NUCLEOTIDE SEQUENCE</scope>
    <source>
        <strain evidence="2">CBS 606.72</strain>
    </source>
</reference>
<evidence type="ECO:0000313" key="3">
    <source>
        <dbReference type="Proteomes" id="UP001175000"/>
    </source>
</evidence>
<keyword evidence="2" id="KW-0378">Hydrolase</keyword>
<evidence type="ECO:0000259" key="1">
    <source>
        <dbReference type="Pfam" id="PF12697"/>
    </source>
</evidence>
<dbReference type="EMBL" id="JAULSU010000003">
    <property type="protein sequence ID" value="KAK0623821.1"/>
    <property type="molecule type" value="Genomic_DNA"/>
</dbReference>
<feature type="domain" description="AB hydrolase-1" evidence="1">
    <location>
        <begin position="33"/>
        <end position="301"/>
    </location>
</feature>
<accession>A0AA39WYB5</accession>
<name>A0AA39WYB5_9PEZI</name>
<dbReference type="Pfam" id="PF12697">
    <property type="entry name" value="Abhydrolase_6"/>
    <property type="match status" value="1"/>
</dbReference>
<sequence>METHLITLPHKPTSPLHISLSLPSPIPPNPTLLIFLNGLLLPRTSWTPTVSHLLSSFSSTHPLPALLTYDRFGQGTSPRDPADLLPSETPYGHDALSITTDLHALLTVTSTQYLHTPLSQTKLIFIANSIGCPLARLYITSHPDLTILAAIFLDSMMANADFVSLLPDPETTLDLEKNLPEGVTLGDIVHARERFRAMFHPDVPNREGFDRRGLKRLLPEADGPRLTRGMRLVVVGHDGDVFAEEGEKGSLGVKKAVTNAYVNPAWTRYNEGLTRLVADSELKIAKGCGHFIQRDDPEFVAGEILRLLERVGK</sequence>
<proteinExistence type="predicted"/>
<organism evidence="2 3">
    <name type="scientific">Immersiella caudata</name>
    <dbReference type="NCBI Taxonomy" id="314043"/>
    <lineage>
        <taxon>Eukaryota</taxon>
        <taxon>Fungi</taxon>
        <taxon>Dikarya</taxon>
        <taxon>Ascomycota</taxon>
        <taxon>Pezizomycotina</taxon>
        <taxon>Sordariomycetes</taxon>
        <taxon>Sordariomycetidae</taxon>
        <taxon>Sordariales</taxon>
        <taxon>Lasiosphaeriaceae</taxon>
        <taxon>Immersiella</taxon>
    </lineage>
</organism>
<dbReference type="Gene3D" id="3.40.50.1820">
    <property type="entry name" value="alpha/beta hydrolase"/>
    <property type="match status" value="1"/>
</dbReference>
<dbReference type="GO" id="GO:0016787">
    <property type="term" value="F:hydrolase activity"/>
    <property type="evidence" value="ECO:0007669"/>
    <property type="project" value="UniProtKB-KW"/>
</dbReference>
<dbReference type="InterPro" id="IPR000073">
    <property type="entry name" value="AB_hydrolase_1"/>
</dbReference>